<organism evidence="2 3">
    <name type="scientific">Pseudonocardia sediminis</name>
    <dbReference type="NCBI Taxonomy" id="1397368"/>
    <lineage>
        <taxon>Bacteria</taxon>
        <taxon>Bacillati</taxon>
        <taxon>Actinomycetota</taxon>
        <taxon>Actinomycetes</taxon>
        <taxon>Pseudonocardiales</taxon>
        <taxon>Pseudonocardiaceae</taxon>
        <taxon>Pseudonocardia</taxon>
    </lineage>
</organism>
<dbReference type="RefSeq" id="WP_130291620.1">
    <property type="nucleotide sequence ID" value="NZ_SHKL01000001.1"/>
</dbReference>
<protein>
    <recommendedName>
        <fullName evidence="4">Minor structural protein GP20</fullName>
    </recommendedName>
</protein>
<name>A0A4Q7V1Y9_PSEST</name>
<keyword evidence="3" id="KW-1185">Reference proteome</keyword>
<feature type="compositionally biased region" description="Polar residues" evidence="1">
    <location>
        <begin position="259"/>
        <end position="268"/>
    </location>
</feature>
<evidence type="ECO:0008006" key="4">
    <source>
        <dbReference type="Google" id="ProtNLM"/>
    </source>
</evidence>
<dbReference type="Proteomes" id="UP000291591">
    <property type="component" value="Unassembled WGS sequence"/>
</dbReference>
<reference evidence="2 3" key="1">
    <citation type="submission" date="2019-02" db="EMBL/GenBank/DDBJ databases">
        <title>Sequencing the genomes of 1000 actinobacteria strains.</title>
        <authorList>
            <person name="Klenk H.-P."/>
        </authorList>
    </citation>
    <scope>NUCLEOTIDE SEQUENCE [LARGE SCALE GENOMIC DNA]</scope>
    <source>
        <strain evidence="2 3">DSM 45779</strain>
    </source>
</reference>
<evidence type="ECO:0000313" key="2">
    <source>
        <dbReference type="EMBL" id="RZT87468.1"/>
    </source>
</evidence>
<evidence type="ECO:0000313" key="3">
    <source>
        <dbReference type="Proteomes" id="UP000291591"/>
    </source>
</evidence>
<feature type="compositionally biased region" description="Low complexity" evidence="1">
    <location>
        <begin position="28"/>
        <end position="40"/>
    </location>
</feature>
<comment type="caution">
    <text evidence="2">The sequence shown here is derived from an EMBL/GenBank/DDBJ whole genome shotgun (WGS) entry which is preliminary data.</text>
</comment>
<feature type="compositionally biased region" description="Basic and acidic residues" evidence="1">
    <location>
        <begin position="89"/>
        <end position="121"/>
    </location>
</feature>
<dbReference type="OrthoDB" id="4546967at2"/>
<dbReference type="AlphaFoldDB" id="A0A4Q7V1Y9"/>
<accession>A0A4Q7V1Y9</accession>
<feature type="compositionally biased region" description="Gly residues" evidence="1">
    <location>
        <begin position="18"/>
        <end position="27"/>
    </location>
</feature>
<feature type="region of interest" description="Disordered" evidence="1">
    <location>
        <begin position="239"/>
        <end position="284"/>
    </location>
</feature>
<dbReference type="EMBL" id="SHKL01000001">
    <property type="protein sequence ID" value="RZT87468.1"/>
    <property type="molecule type" value="Genomic_DNA"/>
</dbReference>
<gene>
    <name evidence="2" type="ORF">EV383_4392</name>
</gene>
<proteinExistence type="predicted"/>
<feature type="region of interest" description="Disordered" evidence="1">
    <location>
        <begin position="17"/>
        <end position="121"/>
    </location>
</feature>
<sequence length="284" mass="29292">MKNNKRFSALLLTALAEGEGGSGGGAGNTAAATTSSAEQAESGDESGGGSETGTAGKPSGPGQNHEGRRDADPEGSGKPAEQKPGGDTSKLERTLQKEREDRKTAEQAVKDKQAEVERAAKAHQDLMDNLAVALGVKKGDAPPDPEALQRAVAERDARLTEVSAEKDREVQSREDTIRQQRVELAAWRIGSDPKLGANVAAVLDSRRVADSIKDMDPASDSFEKDLAAVIKSAVDGNEAYRSTKTAAPASDAGIGATGNGTQPGSANATPGVGRMAAAFSESKK</sequence>
<evidence type="ECO:0000256" key="1">
    <source>
        <dbReference type="SAM" id="MobiDB-lite"/>
    </source>
</evidence>